<dbReference type="EMBL" id="JASCZI010242312">
    <property type="protein sequence ID" value="MED6210602.1"/>
    <property type="molecule type" value="Genomic_DNA"/>
</dbReference>
<evidence type="ECO:0000313" key="3">
    <source>
        <dbReference type="Proteomes" id="UP001341840"/>
    </source>
</evidence>
<name>A0ABU6YJN4_9FABA</name>
<organism evidence="2 3">
    <name type="scientific">Stylosanthes scabra</name>
    <dbReference type="NCBI Taxonomy" id="79078"/>
    <lineage>
        <taxon>Eukaryota</taxon>
        <taxon>Viridiplantae</taxon>
        <taxon>Streptophyta</taxon>
        <taxon>Embryophyta</taxon>
        <taxon>Tracheophyta</taxon>
        <taxon>Spermatophyta</taxon>
        <taxon>Magnoliopsida</taxon>
        <taxon>eudicotyledons</taxon>
        <taxon>Gunneridae</taxon>
        <taxon>Pentapetalae</taxon>
        <taxon>rosids</taxon>
        <taxon>fabids</taxon>
        <taxon>Fabales</taxon>
        <taxon>Fabaceae</taxon>
        <taxon>Papilionoideae</taxon>
        <taxon>50 kb inversion clade</taxon>
        <taxon>dalbergioids sensu lato</taxon>
        <taxon>Dalbergieae</taxon>
        <taxon>Pterocarpus clade</taxon>
        <taxon>Stylosanthes</taxon>
    </lineage>
</organism>
<dbReference type="Proteomes" id="UP001341840">
    <property type="component" value="Unassembled WGS sequence"/>
</dbReference>
<accession>A0ABU6YJN4</accession>
<evidence type="ECO:0000256" key="1">
    <source>
        <dbReference type="SAM" id="MobiDB-lite"/>
    </source>
</evidence>
<keyword evidence="3" id="KW-1185">Reference proteome</keyword>
<evidence type="ECO:0000313" key="2">
    <source>
        <dbReference type="EMBL" id="MED6210602.1"/>
    </source>
</evidence>
<feature type="compositionally biased region" description="Basic residues" evidence="1">
    <location>
        <begin position="93"/>
        <end position="111"/>
    </location>
</feature>
<comment type="caution">
    <text evidence="2">The sequence shown here is derived from an EMBL/GenBank/DDBJ whole genome shotgun (WGS) entry which is preliminary data.</text>
</comment>
<sequence length="133" mass="15209">MAYGKPLVATIFIVATMLSVMSFNSEARRLLYSSEDEDMDSNLFYSSQYQTLDPELNMYYPNSILILMDSATEISNGGHHSFHRHLPLDGHRGSRRGVRHEHPHKEKHGTHHYNTQPVPQKNAPHLFPNVVTP</sequence>
<feature type="region of interest" description="Disordered" evidence="1">
    <location>
        <begin position="87"/>
        <end position="133"/>
    </location>
</feature>
<protein>
    <submittedName>
        <fullName evidence="2">Uncharacterized protein</fullName>
    </submittedName>
</protein>
<reference evidence="2 3" key="1">
    <citation type="journal article" date="2023" name="Plants (Basel)">
        <title>Bridging the Gap: Combining Genomics and Transcriptomics Approaches to Understand Stylosanthes scabra, an Orphan Legume from the Brazilian Caatinga.</title>
        <authorList>
            <person name="Ferreira-Neto J.R.C."/>
            <person name="da Silva M.D."/>
            <person name="Binneck E."/>
            <person name="de Melo N.F."/>
            <person name="da Silva R.H."/>
            <person name="de Melo A.L.T.M."/>
            <person name="Pandolfi V."/>
            <person name="Bustamante F.O."/>
            <person name="Brasileiro-Vidal A.C."/>
            <person name="Benko-Iseppon A.M."/>
        </authorList>
    </citation>
    <scope>NUCLEOTIDE SEQUENCE [LARGE SCALE GENOMIC DNA]</scope>
    <source>
        <tissue evidence="2">Leaves</tissue>
    </source>
</reference>
<gene>
    <name evidence="2" type="ORF">PIB30_065633</name>
</gene>
<proteinExistence type="predicted"/>